<feature type="domain" description="HTH marR-type" evidence="1">
    <location>
        <begin position="1"/>
        <end position="151"/>
    </location>
</feature>
<protein>
    <submittedName>
        <fullName evidence="2">MarR family transcriptional regulator</fullName>
    </submittedName>
</protein>
<dbReference type="InterPro" id="IPR039422">
    <property type="entry name" value="MarR/SlyA-like"/>
</dbReference>
<dbReference type="Gene3D" id="1.10.10.10">
    <property type="entry name" value="Winged helix-like DNA-binding domain superfamily/Winged helix DNA-binding domain"/>
    <property type="match status" value="1"/>
</dbReference>
<dbReference type="SMART" id="SM00347">
    <property type="entry name" value="HTH_MARR"/>
    <property type="match status" value="1"/>
</dbReference>
<evidence type="ECO:0000313" key="3">
    <source>
        <dbReference type="Proteomes" id="UP000279089"/>
    </source>
</evidence>
<dbReference type="InterPro" id="IPR000835">
    <property type="entry name" value="HTH_MarR-typ"/>
</dbReference>
<dbReference type="Pfam" id="PF12802">
    <property type="entry name" value="MarR_2"/>
    <property type="match status" value="1"/>
</dbReference>
<dbReference type="PANTHER" id="PTHR33164:SF101">
    <property type="entry name" value="TRANSCRIPTIONAL REPRESSOR MPRA"/>
    <property type="match status" value="1"/>
</dbReference>
<dbReference type="PANTHER" id="PTHR33164">
    <property type="entry name" value="TRANSCRIPTIONAL REGULATOR, MARR FAMILY"/>
    <property type="match status" value="1"/>
</dbReference>
<dbReference type="EMBL" id="RMBX01000006">
    <property type="protein sequence ID" value="RPD40811.1"/>
    <property type="molecule type" value="Genomic_DNA"/>
</dbReference>
<accession>A0A3N4MB39</accession>
<dbReference type="OrthoDB" id="763883at2"/>
<proteinExistence type="predicted"/>
<evidence type="ECO:0000259" key="1">
    <source>
        <dbReference type="PROSITE" id="PS50995"/>
    </source>
</evidence>
<dbReference type="GO" id="GO:0006950">
    <property type="term" value="P:response to stress"/>
    <property type="evidence" value="ECO:0007669"/>
    <property type="project" value="TreeGrafter"/>
</dbReference>
<name>A0A3N4MB39_9BACT</name>
<organism evidence="2 3">
    <name type="scientific">Chitinophaga barathri</name>
    <dbReference type="NCBI Taxonomy" id="1647451"/>
    <lineage>
        <taxon>Bacteria</taxon>
        <taxon>Pseudomonadati</taxon>
        <taxon>Bacteroidota</taxon>
        <taxon>Chitinophagia</taxon>
        <taxon>Chitinophagales</taxon>
        <taxon>Chitinophagaceae</taxon>
        <taxon>Chitinophaga</taxon>
    </lineage>
</organism>
<sequence>MSNIEKLIANKSFTSEHHKSLVSLIFVGNWIISKQQTFFKKYDITMQQFNILRILRGQHPKSASINTLKERMLDKMSDVSRLVERLRKAELVERKSCEADRRAVDVKISPKGLQLLKVIDEEIYALEDMLKNSLTDKEVVQLNKLLDKMLSAYP</sequence>
<dbReference type="InterPro" id="IPR036388">
    <property type="entry name" value="WH-like_DNA-bd_sf"/>
</dbReference>
<keyword evidence="3" id="KW-1185">Reference proteome</keyword>
<reference evidence="3" key="1">
    <citation type="submission" date="2018-11" db="EMBL/GenBank/DDBJ databases">
        <title>Chitinophaga lutea sp.nov., isolate from arsenic contaminated soil.</title>
        <authorList>
            <person name="Zong Y."/>
        </authorList>
    </citation>
    <scope>NUCLEOTIDE SEQUENCE [LARGE SCALE GENOMIC DNA]</scope>
    <source>
        <strain evidence="3">YLT18</strain>
    </source>
</reference>
<comment type="caution">
    <text evidence="2">The sequence shown here is derived from an EMBL/GenBank/DDBJ whole genome shotgun (WGS) entry which is preliminary data.</text>
</comment>
<gene>
    <name evidence="2" type="ORF">EG028_12330</name>
</gene>
<evidence type="ECO:0000313" key="2">
    <source>
        <dbReference type="EMBL" id="RPD40811.1"/>
    </source>
</evidence>
<dbReference type="InterPro" id="IPR036390">
    <property type="entry name" value="WH_DNA-bd_sf"/>
</dbReference>
<dbReference type="PRINTS" id="PR00598">
    <property type="entry name" value="HTHMARR"/>
</dbReference>
<dbReference type="AlphaFoldDB" id="A0A3N4MB39"/>
<dbReference type="PROSITE" id="PS50995">
    <property type="entry name" value="HTH_MARR_2"/>
    <property type="match status" value="1"/>
</dbReference>
<dbReference type="Proteomes" id="UP000279089">
    <property type="component" value="Unassembled WGS sequence"/>
</dbReference>
<dbReference type="RefSeq" id="WP_120516883.1">
    <property type="nucleotide sequence ID" value="NZ_RMBX01000006.1"/>
</dbReference>
<dbReference type="SUPFAM" id="SSF46785">
    <property type="entry name" value="Winged helix' DNA-binding domain"/>
    <property type="match status" value="1"/>
</dbReference>
<dbReference type="GO" id="GO:0003700">
    <property type="term" value="F:DNA-binding transcription factor activity"/>
    <property type="evidence" value="ECO:0007669"/>
    <property type="project" value="InterPro"/>
</dbReference>